<evidence type="ECO:0000256" key="6">
    <source>
        <dbReference type="HAMAP-Rule" id="MF_02207"/>
    </source>
</evidence>
<dbReference type="Pfam" id="PF06723">
    <property type="entry name" value="MreB_Mbl"/>
    <property type="match status" value="1"/>
</dbReference>
<dbReference type="InterPro" id="IPR043129">
    <property type="entry name" value="ATPase_NBD"/>
</dbReference>
<proteinExistence type="inferred from homology"/>
<sequence length="345" mass="37269">MPMFKLFKPKNLSIDLGTVNTLIYLNSKLVLNEPSVVAVRDDKRSSETKVIAVGRKAKNMLGRTPDSIHTIRPMKDGVIADFTITKKMLQHFIHQVLDAKIFSPSPNVLICVPCGATQVERRAIKESAVEAGARNVFLIEEPIAAALGAGMEIEQSSGHMVIDIGGGTTEVAIMSLNDIVYADSLRIAGDAFNNSIIKYVRHKHKVTIGETTAEKIKEEIGSAFEPNMATEKIYTGRDVASGLPVKFTMTSAQVLSALKEPLKAIISSIRGALEKTPPELSADIAKNGVMLTGGGALLEGLDKLIKDQTNLNVRIAQEPLNCVARGGALALDLIDKHKMNFLSTE</sequence>
<dbReference type="CDD" id="cd10225">
    <property type="entry name" value="ASKHA_NBD_MreB-like"/>
    <property type="match status" value="1"/>
</dbReference>
<dbReference type="InterPro" id="IPR004753">
    <property type="entry name" value="MreB"/>
</dbReference>
<reference evidence="7" key="1">
    <citation type="journal article" date="2017" name="Genome Biol Evol evx166">
        <title>Ancient occasional host switching of maternally transmitted bacterial symbionts of chemosynthetic vesicomyid clams.</title>
        <authorList>
            <person name="Ozawa G."/>
            <person name="Shimamura S."/>
            <person name="Takaki Y."/>
            <person name="Takishita K."/>
            <person name="Ikuta T."/>
            <person name="Barry J.P."/>
            <person name="Maruyama T."/>
            <person name="Fujikura K."/>
            <person name="Yoshida T."/>
        </authorList>
    </citation>
    <scope>NUCLEOTIDE SEQUENCE</scope>
</reference>
<dbReference type="NCBIfam" id="TIGR00904">
    <property type="entry name" value="mreB"/>
    <property type="match status" value="1"/>
</dbReference>
<dbReference type="InterPro" id="IPR056546">
    <property type="entry name" value="MreB_MamK-like"/>
</dbReference>
<comment type="subunit">
    <text evidence="6">Forms polymers.</text>
</comment>
<dbReference type="EMBL" id="LC089860">
    <property type="protein sequence ID" value="BBA26281.1"/>
    <property type="molecule type" value="Genomic_DNA"/>
</dbReference>
<keyword evidence="2 6" id="KW-0547">Nucleotide-binding</keyword>
<evidence type="ECO:0000256" key="5">
    <source>
        <dbReference type="ARBA" id="ARBA00023458"/>
    </source>
</evidence>
<gene>
    <name evidence="6 7" type="primary">mreB</name>
</gene>
<keyword evidence="3 6" id="KW-0067">ATP-binding</keyword>
<name>A0A3G9D9P6_UNCXX</name>
<evidence type="ECO:0000256" key="4">
    <source>
        <dbReference type="ARBA" id="ARBA00022960"/>
    </source>
</evidence>
<evidence type="ECO:0000256" key="2">
    <source>
        <dbReference type="ARBA" id="ARBA00022741"/>
    </source>
</evidence>
<evidence type="ECO:0000256" key="3">
    <source>
        <dbReference type="ARBA" id="ARBA00022840"/>
    </source>
</evidence>
<accession>A0A3G9D9P6</accession>
<dbReference type="GO" id="GO:0000902">
    <property type="term" value="P:cell morphogenesis"/>
    <property type="evidence" value="ECO:0007669"/>
    <property type="project" value="InterPro"/>
</dbReference>
<comment type="subcellular location">
    <subcellularLocation>
        <location evidence="6">Cytoplasm</location>
    </subcellularLocation>
    <text evidence="6">Membrane-associated.</text>
</comment>
<dbReference type="GO" id="GO:0008360">
    <property type="term" value="P:regulation of cell shape"/>
    <property type="evidence" value="ECO:0007669"/>
    <property type="project" value="UniProtKB-UniRule"/>
</dbReference>
<evidence type="ECO:0000313" key="7">
    <source>
        <dbReference type="EMBL" id="BBA26281.1"/>
    </source>
</evidence>
<dbReference type="SUPFAM" id="SSF53067">
    <property type="entry name" value="Actin-like ATPase domain"/>
    <property type="match status" value="2"/>
</dbReference>
<evidence type="ECO:0000256" key="1">
    <source>
        <dbReference type="ARBA" id="ARBA00022490"/>
    </source>
</evidence>
<comment type="caution">
    <text evidence="6">Lacks conserved residue(s) required for the propagation of feature annotation.</text>
</comment>
<dbReference type="PANTHER" id="PTHR42749:SF1">
    <property type="entry name" value="CELL SHAPE-DETERMINING PROTEIN MREB"/>
    <property type="match status" value="1"/>
</dbReference>
<keyword evidence="4 6" id="KW-0133">Cell shape</keyword>
<protein>
    <recommendedName>
        <fullName evidence="6">Cell shape-determining protein MreB</fullName>
    </recommendedName>
</protein>
<dbReference type="HAMAP" id="MF_02207">
    <property type="entry name" value="MreB"/>
    <property type="match status" value="1"/>
</dbReference>
<feature type="binding site" evidence="6">
    <location>
        <begin position="166"/>
        <end position="168"/>
    </location>
    <ligand>
        <name>ATP</name>
        <dbReference type="ChEBI" id="CHEBI:30616"/>
    </ligand>
</feature>
<feature type="binding site" evidence="6">
    <location>
        <begin position="294"/>
        <end position="297"/>
    </location>
    <ligand>
        <name>ATP</name>
        <dbReference type="ChEBI" id="CHEBI:30616"/>
    </ligand>
</feature>
<dbReference type="NCBIfam" id="NF010539">
    <property type="entry name" value="PRK13927.1"/>
    <property type="match status" value="1"/>
</dbReference>
<dbReference type="PANTHER" id="PTHR42749">
    <property type="entry name" value="CELL SHAPE-DETERMINING PROTEIN MREB"/>
    <property type="match status" value="1"/>
</dbReference>
<dbReference type="GO" id="GO:0005737">
    <property type="term" value="C:cytoplasm"/>
    <property type="evidence" value="ECO:0007669"/>
    <property type="project" value="UniProtKB-SubCell"/>
</dbReference>
<dbReference type="AlphaFoldDB" id="A0A3G9D9P6"/>
<dbReference type="GO" id="GO:0005524">
    <property type="term" value="F:ATP binding"/>
    <property type="evidence" value="ECO:0007669"/>
    <property type="project" value="UniProtKB-KW"/>
</dbReference>
<comment type="function">
    <text evidence="6">Forms membrane-associated dynamic filaments that are essential for cell shape determination. Acts by regulating cell wall synthesis and cell elongation, and thus cell shape. A feedback loop between cell geometry and MreB localization may maintain elongated cell shape by targeting cell wall growth to regions of negative cell wall curvature.</text>
</comment>
<keyword evidence="1 6" id="KW-0963">Cytoplasm</keyword>
<dbReference type="PRINTS" id="PR01652">
    <property type="entry name" value="SHAPEPROTEIN"/>
</dbReference>
<dbReference type="Gene3D" id="3.30.420.40">
    <property type="match status" value="2"/>
</dbReference>
<organism evidence="7">
    <name type="scientific">bacterium symbiont of Abyssogena mariana</name>
    <dbReference type="NCBI Taxonomy" id="1737428"/>
    <lineage>
        <taxon>Bacteria</taxon>
    </lineage>
</organism>
<comment type="similarity">
    <text evidence="5 6">Belongs to the FtsA/MreB family.</text>
</comment>
<feature type="binding site" evidence="6">
    <location>
        <begin position="214"/>
        <end position="217"/>
    </location>
    <ligand>
        <name>ATP</name>
        <dbReference type="ChEBI" id="CHEBI:30616"/>
    </ligand>
</feature>